<keyword evidence="1 4" id="KW-0489">Methyltransferase</keyword>
<sequence>MPSILTPSIDFLIKQLHLKGTEKILDLACGFGRHSLEFARRGYDVTGIDITPAYIDYANEQAKKENLNAKFICQDIRTITFDKEFDVVLNMADGAIGYLEDDGENHKIFSVIAKALKNGGKHFMDIMNGSYAQTHFPCKLWDAGEKGLTLSAFEWEKDRKTLIYGQVDYMYGEALYKPEMKEGNPIRLYSLDEITEIFGKLGLRICNSFADFSGKPSSDNDIQLTVYSIRE</sequence>
<dbReference type="Gene3D" id="3.40.50.150">
    <property type="entry name" value="Vaccinia Virus protein VP39"/>
    <property type="match status" value="1"/>
</dbReference>
<name>A0A3R6ADV5_9FIRM</name>
<dbReference type="PANTHER" id="PTHR43861">
    <property type="entry name" value="TRANS-ACONITATE 2-METHYLTRANSFERASE-RELATED"/>
    <property type="match status" value="1"/>
</dbReference>
<feature type="domain" description="Methyltransferase" evidence="3">
    <location>
        <begin position="24"/>
        <end position="120"/>
    </location>
</feature>
<dbReference type="CDD" id="cd02440">
    <property type="entry name" value="AdoMet_MTases"/>
    <property type="match status" value="1"/>
</dbReference>
<evidence type="ECO:0000259" key="3">
    <source>
        <dbReference type="Pfam" id="PF13649"/>
    </source>
</evidence>
<evidence type="ECO:0000256" key="2">
    <source>
        <dbReference type="ARBA" id="ARBA00022679"/>
    </source>
</evidence>
<evidence type="ECO:0000256" key="1">
    <source>
        <dbReference type="ARBA" id="ARBA00022603"/>
    </source>
</evidence>
<dbReference type="GO" id="GO:0032259">
    <property type="term" value="P:methylation"/>
    <property type="evidence" value="ECO:0007669"/>
    <property type="project" value="UniProtKB-KW"/>
</dbReference>
<organism evidence="4 5">
    <name type="scientific">Roseburia intestinalis</name>
    <dbReference type="NCBI Taxonomy" id="166486"/>
    <lineage>
        <taxon>Bacteria</taxon>
        <taxon>Bacillati</taxon>
        <taxon>Bacillota</taxon>
        <taxon>Clostridia</taxon>
        <taxon>Lachnospirales</taxon>
        <taxon>Lachnospiraceae</taxon>
        <taxon>Roseburia</taxon>
    </lineage>
</organism>
<gene>
    <name evidence="4" type="ORF">DW927_18790</name>
</gene>
<dbReference type="Proteomes" id="UP000284465">
    <property type="component" value="Unassembled WGS sequence"/>
</dbReference>
<dbReference type="SUPFAM" id="SSF53335">
    <property type="entry name" value="S-adenosyl-L-methionine-dependent methyltransferases"/>
    <property type="match status" value="1"/>
</dbReference>
<dbReference type="GeneID" id="61435034"/>
<reference evidence="4 5" key="1">
    <citation type="submission" date="2018-08" db="EMBL/GenBank/DDBJ databases">
        <title>A genome reference for cultivated species of the human gut microbiota.</title>
        <authorList>
            <person name="Zou Y."/>
            <person name="Xue W."/>
            <person name="Luo G."/>
        </authorList>
    </citation>
    <scope>NUCLEOTIDE SEQUENCE [LARGE SCALE GENOMIC DNA]</scope>
    <source>
        <strain evidence="4 5">AM43-11</strain>
    </source>
</reference>
<dbReference type="InterPro" id="IPR029063">
    <property type="entry name" value="SAM-dependent_MTases_sf"/>
</dbReference>
<evidence type="ECO:0000313" key="5">
    <source>
        <dbReference type="Proteomes" id="UP000284465"/>
    </source>
</evidence>
<dbReference type="InterPro" id="IPR041698">
    <property type="entry name" value="Methyltransf_25"/>
</dbReference>
<evidence type="ECO:0000313" key="4">
    <source>
        <dbReference type="EMBL" id="RHA62044.1"/>
    </source>
</evidence>
<comment type="caution">
    <text evidence="4">The sequence shown here is derived from an EMBL/GenBank/DDBJ whole genome shotgun (WGS) entry which is preliminary data.</text>
</comment>
<dbReference type="RefSeq" id="WP_082241383.1">
    <property type="nucleotide sequence ID" value="NZ_CP102289.1"/>
</dbReference>
<accession>A0A3R6ADV5</accession>
<dbReference type="GO" id="GO:0008168">
    <property type="term" value="F:methyltransferase activity"/>
    <property type="evidence" value="ECO:0007669"/>
    <property type="project" value="UniProtKB-KW"/>
</dbReference>
<proteinExistence type="predicted"/>
<dbReference type="PANTHER" id="PTHR43861:SF1">
    <property type="entry name" value="TRANS-ACONITATE 2-METHYLTRANSFERASE"/>
    <property type="match status" value="1"/>
</dbReference>
<keyword evidence="2 4" id="KW-0808">Transferase</keyword>
<dbReference type="AlphaFoldDB" id="A0A3R6ADV5"/>
<dbReference type="EMBL" id="QSFP01000037">
    <property type="protein sequence ID" value="RHA62044.1"/>
    <property type="molecule type" value="Genomic_DNA"/>
</dbReference>
<dbReference type="Pfam" id="PF13649">
    <property type="entry name" value="Methyltransf_25"/>
    <property type="match status" value="1"/>
</dbReference>
<dbReference type="Gene3D" id="2.20.25.110">
    <property type="entry name" value="S-adenosyl-L-methionine-dependent methyltransferases"/>
    <property type="match status" value="1"/>
</dbReference>
<protein>
    <submittedName>
        <fullName evidence="4">Class I SAM-dependent methyltransferase</fullName>
    </submittedName>
</protein>